<feature type="region of interest" description="Disordered" evidence="1">
    <location>
        <begin position="36"/>
        <end position="62"/>
    </location>
</feature>
<name>A0A5B7EBK9_PORTR</name>
<proteinExistence type="predicted"/>
<comment type="caution">
    <text evidence="2">The sequence shown here is derived from an EMBL/GenBank/DDBJ whole genome shotgun (WGS) entry which is preliminary data.</text>
</comment>
<accession>A0A5B7EBK9</accession>
<sequence length="62" mass="7198">MATPKPAWESRSGEGTINEFLLLHKKKKIWREWSESQIHKKSGSQNRMNKKSRSLKQSQSGT</sequence>
<evidence type="ECO:0000313" key="3">
    <source>
        <dbReference type="Proteomes" id="UP000324222"/>
    </source>
</evidence>
<organism evidence="2 3">
    <name type="scientific">Portunus trituberculatus</name>
    <name type="common">Swimming crab</name>
    <name type="synonym">Neptunus trituberculatus</name>
    <dbReference type="NCBI Taxonomy" id="210409"/>
    <lineage>
        <taxon>Eukaryota</taxon>
        <taxon>Metazoa</taxon>
        <taxon>Ecdysozoa</taxon>
        <taxon>Arthropoda</taxon>
        <taxon>Crustacea</taxon>
        <taxon>Multicrustacea</taxon>
        <taxon>Malacostraca</taxon>
        <taxon>Eumalacostraca</taxon>
        <taxon>Eucarida</taxon>
        <taxon>Decapoda</taxon>
        <taxon>Pleocyemata</taxon>
        <taxon>Brachyura</taxon>
        <taxon>Eubrachyura</taxon>
        <taxon>Portunoidea</taxon>
        <taxon>Portunidae</taxon>
        <taxon>Portuninae</taxon>
        <taxon>Portunus</taxon>
    </lineage>
</organism>
<dbReference type="Proteomes" id="UP000324222">
    <property type="component" value="Unassembled WGS sequence"/>
</dbReference>
<keyword evidence="3" id="KW-1185">Reference proteome</keyword>
<dbReference type="AlphaFoldDB" id="A0A5B7EBK9"/>
<gene>
    <name evidence="2" type="ORF">E2C01_024825</name>
</gene>
<protein>
    <submittedName>
        <fullName evidence="2">Uncharacterized protein</fullName>
    </submittedName>
</protein>
<reference evidence="2 3" key="1">
    <citation type="submission" date="2019-05" db="EMBL/GenBank/DDBJ databases">
        <title>Another draft genome of Portunus trituberculatus and its Hox gene families provides insights of decapod evolution.</title>
        <authorList>
            <person name="Jeong J.-H."/>
            <person name="Song I."/>
            <person name="Kim S."/>
            <person name="Choi T."/>
            <person name="Kim D."/>
            <person name="Ryu S."/>
            <person name="Kim W."/>
        </authorList>
    </citation>
    <scope>NUCLEOTIDE SEQUENCE [LARGE SCALE GENOMIC DNA]</scope>
    <source>
        <tissue evidence="2">Muscle</tissue>
    </source>
</reference>
<evidence type="ECO:0000256" key="1">
    <source>
        <dbReference type="SAM" id="MobiDB-lite"/>
    </source>
</evidence>
<dbReference type="EMBL" id="VSRR010002455">
    <property type="protein sequence ID" value="MPC31532.1"/>
    <property type="molecule type" value="Genomic_DNA"/>
</dbReference>
<evidence type="ECO:0000313" key="2">
    <source>
        <dbReference type="EMBL" id="MPC31532.1"/>
    </source>
</evidence>